<name>W1NJ54_AMBTC</name>
<gene>
    <name evidence="2" type="ORF">AMTR_s00009p00264360</name>
</gene>
<dbReference type="EMBL" id="KI397501">
    <property type="protein sequence ID" value="ERM95180.1"/>
    <property type="molecule type" value="Genomic_DNA"/>
</dbReference>
<proteinExistence type="predicted"/>
<dbReference type="HOGENOM" id="CLU_837706_0_0_1"/>
<protein>
    <submittedName>
        <fullName evidence="2">Uncharacterized protein</fullName>
    </submittedName>
</protein>
<evidence type="ECO:0000313" key="2">
    <source>
        <dbReference type="EMBL" id="ERM95180.1"/>
    </source>
</evidence>
<evidence type="ECO:0000313" key="3">
    <source>
        <dbReference type="Proteomes" id="UP000017836"/>
    </source>
</evidence>
<dbReference type="Proteomes" id="UP000017836">
    <property type="component" value="Unassembled WGS sequence"/>
</dbReference>
<accession>W1NJ54</accession>
<dbReference type="Gramene" id="ERM95180">
    <property type="protein sequence ID" value="ERM95180"/>
    <property type="gene ID" value="AMTR_s00009p00264360"/>
</dbReference>
<feature type="compositionally biased region" description="Basic residues" evidence="1">
    <location>
        <begin position="184"/>
        <end position="195"/>
    </location>
</feature>
<evidence type="ECO:0000256" key="1">
    <source>
        <dbReference type="SAM" id="MobiDB-lite"/>
    </source>
</evidence>
<keyword evidence="3" id="KW-1185">Reference proteome</keyword>
<feature type="region of interest" description="Disordered" evidence="1">
    <location>
        <begin position="174"/>
        <end position="213"/>
    </location>
</feature>
<organism evidence="2 3">
    <name type="scientific">Amborella trichopoda</name>
    <dbReference type="NCBI Taxonomy" id="13333"/>
    <lineage>
        <taxon>Eukaryota</taxon>
        <taxon>Viridiplantae</taxon>
        <taxon>Streptophyta</taxon>
        <taxon>Embryophyta</taxon>
        <taxon>Tracheophyta</taxon>
        <taxon>Spermatophyta</taxon>
        <taxon>Magnoliopsida</taxon>
        <taxon>Amborellales</taxon>
        <taxon>Amborellaceae</taxon>
        <taxon>Amborella</taxon>
    </lineage>
</organism>
<sequence>MYLGERPRCTYVKGEPWEMPDVGARDVPGGRLGRRMYQGRRRGCTKGPGVYKGDPRCTKGRPRLGCTPRASALGRSPGRRMYLGGEADVLPGHAPGVYIHKGRGLGGRRRRPGSIYVYIRKGSAPGAANVPGRAPEVYICKGSARLGRAPDVLGQAPGVYICKGSARLARAPDVLGQAPEHPHPRTPPRKYKGRPGRIPPHSTPPTYRGHPRRIPDVPGRICTYLKQQVQGSPGRIPDVPGHIGTYIPAPTPSGTGELGADTRCTKAHTYIPAPAPSGIGEPGADTRCTRARTYIDNCSCSLKYMGARGGYQMYQGGGILEGGMYQGVVPHI</sequence>
<reference evidence="3" key="1">
    <citation type="journal article" date="2013" name="Science">
        <title>The Amborella genome and the evolution of flowering plants.</title>
        <authorList>
            <consortium name="Amborella Genome Project"/>
        </authorList>
    </citation>
    <scope>NUCLEOTIDE SEQUENCE [LARGE SCALE GENOMIC DNA]</scope>
</reference>
<dbReference type="AlphaFoldDB" id="W1NJ54"/>